<feature type="chain" id="PRO_5012171962" evidence="2">
    <location>
        <begin position="27"/>
        <end position="202"/>
    </location>
</feature>
<organism evidence="3">
    <name type="scientific">Rhipicephalus zambeziensis</name>
    <dbReference type="NCBI Taxonomy" id="60191"/>
    <lineage>
        <taxon>Eukaryota</taxon>
        <taxon>Metazoa</taxon>
        <taxon>Ecdysozoa</taxon>
        <taxon>Arthropoda</taxon>
        <taxon>Chelicerata</taxon>
        <taxon>Arachnida</taxon>
        <taxon>Acari</taxon>
        <taxon>Parasitiformes</taxon>
        <taxon>Ixodida</taxon>
        <taxon>Ixodoidea</taxon>
        <taxon>Ixodidae</taxon>
        <taxon>Rhipicephalinae</taxon>
        <taxon>Rhipicephalus</taxon>
        <taxon>Rhipicephalus</taxon>
    </lineage>
</organism>
<evidence type="ECO:0000313" key="3">
    <source>
        <dbReference type="EMBL" id="MAA15611.1"/>
    </source>
</evidence>
<protein>
    <submittedName>
        <fullName evidence="3">Mucin</fullName>
    </submittedName>
</protein>
<feature type="compositionally biased region" description="Basic and acidic residues" evidence="1">
    <location>
        <begin position="85"/>
        <end position="97"/>
    </location>
</feature>
<accession>A0A224YM41</accession>
<dbReference type="EMBL" id="GFPF01004465">
    <property type="protein sequence ID" value="MAA15611.1"/>
    <property type="molecule type" value="Transcribed_RNA"/>
</dbReference>
<evidence type="ECO:0000256" key="2">
    <source>
        <dbReference type="SAM" id="SignalP"/>
    </source>
</evidence>
<reference evidence="3" key="1">
    <citation type="journal article" date="2017" name="Parasit. Vectors">
        <title>Sialotranscriptomics of Rhipicephalus zambeziensis reveals intricate expression profiles of secretory proteins and suggests tight temporal transcriptional regulation during blood-feeding.</title>
        <authorList>
            <person name="de Castro M.H."/>
            <person name="de Klerk D."/>
            <person name="Pienaar R."/>
            <person name="Rees D.J.G."/>
            <person name="Mans B.J."/>
        </authorList>
    </citation>
    <scope>NUCLEOTIDE SEQUENCE</scope>
    <source>
        <tissue evidence="3">Salivary glands</tissue>
    </source>
</reference>
<feature type="compositionally biased region" description="Polar residues" evidence="1">
    <location>
        <begin position="34"/>
        <end position="51"/>
    </location>
</feature>
<feature type="signal peptide" evidence="2">
    <location>
        <begin position="1"/>
        <end position="26"/>
    </location>
</feature>
<sequence>MVKHWSRKLWLGALCAVLCLTLTAAGEEFHNETQKTNNEESNQDFQKQSGEVKSPQEANGFEEQTHSEGENNDSQSQPQGPSDNQDTKDEDNQKETDSQDAEASTHGYTDRDCLHHKSNATNEKHVYEKCTLVCDGDEVTAVPDREPCWLNSTTVPEEAPQSAPQELPQPVERNQEESVEGICASGSCVAKKNETLEAQPTA</sequence>
<feature type="compositionally biased region" description="Polar residues" evidence="1">
    <location>
        <begin position="72"/>
        <end position="84"/>
    </location>
</feature>
<dbReference type="AlphaFoldDB" id="A0A224YM41"/>
<evidence type="ECO:0000256" key="1">
    <source>
        <dbReference type="SAM" id="MobiDB-lite"/>
    </source>
</evidence>
<feature type="region of interest" description="Disordered" evidence="1">
    <location>
        <begin position="32"/>
        <end position="120"/>
    </location>
</feature>
<proteinExistence type="predicted"/>
<name>A0A224YM41_9ACAR</name>
<feature type="region of interest" description="Disordered" evidence="1">
    <location>
        <begin position="151"/>
        <end position="178"/>
    </location>
</feature>
<keyword evidence="2" id="KW-0732">Signal</keyword>